<dbReference type="Proteomes" id="UP000264492">
    <property type="component" value="Unassembled WGS sequence"/>
</dbReference>
<evidence type="ECO:0008006" key="4">
    <source>
        <dbReference type="Google" id="ProtNLM"/>
    </source>
</evidence>
<comment type="caution">
    <text evidence="2">The sequence shown here is derived from an EMBL/GenBank/DDBJ whole genome shotgun (WGS) entry which is preliminary data.</text>
</comment>
<dbReference type="RefSeq" id="WP_115860758.1">
    <property type="nucleotide sequence ID" value="NZ_QTSU01000003.1"/>
</dbReference>
<reference evidence="2 3" key="1">
    <citation type="submission" date="2018-08" db="EMBL/GenBank/DDBJ databases">
        <title>Lysobacter sp. zong2l5, whole genome shotgun sequence.</title>
        <authorList>
            <person name="Zhang X."/>
            <person name="Feng G."/>
            <person name="Zhu H."/>
        </authorList>
    </citation>
    <scope>NUCLEOTIDE SEQUENCE [LARGE SCALE GENOMIC DNA]</scope>
    <source>
        <strain evidence="3">zong2l5</strain>
    </source>
</reference>
<organism evidence="2 3">
    <name type="scientific">Lysobacter silvisoli</name>
    <dbReference type="NCBI Taxonomy" id="2293254"/>
    <lineage>
        <taxon>Bacteria</taxon>
        <taxon>Pseudomonadati</taxon>
        <taxon>Pseudomonadota</taxon>
        <taxon>Gammaproteobacteria</taxon>
        <taxon>Lysobacterales</taxon>
        <taxon>Lysobacteraceae</taxon>
        <taxon>Lysobacter</taxon>
    </lineage>
</organism>
<keyword evidence="3" id="KW-1185">Reference proteome</keyword>
<keyword evidence="1" id="KW-0732">Signal</keyword>
<accession>A0A371JY67</accession>
<evidence type="ECO:0000256" key="1">
    <source>
        <dbReference type="SAM" id="SignalP"/>
    </source>
</evidence>
<sequence length="270" mass="27101">MKLHTTLLAIALSAAVALPALAQGDDAAIYSNTYISNDIDVSGKVRVKGKIRVSSESSAVVDQDQTTLANQSLGDGDHDASLGDDALSNAQGNIGVNVAAGVGNAQANDTALSSVDGEKVFASAMVFSHQQSLGNYATTNTDHTYYEASLDGNALSDAKGNIGVNVAAGVGNAQSNAMAASVNSSGTIAKASADADQYAYYNTLDSEGRRISLDLYATLSGNALSNAQGNIGVNVASGVGNLQHNGLSIATAACQLCAPPPPPCSGGCSD</sequence>
<protein>
    <recommendedName>
        <fullName evidence="4">Cell surface protein</fullName>
    </recommendedName>
</protein>
<proteinExistence type="predicted"/>
<feature type="chain" id="PRO_5017083980" description="Cell surface protein" evidence="1">
    <location>
        <begin position="23"/>
        <end position="270"/>
    </location>
</feature>
<gene>
    <name evidence="2" type="ORF">DX914_16495</name>
</gene>
<dbReference type="EMBL" id="QTSU01000003">
    <property type="protein sequence ID" value="RDZ26584.1"/>
    <property type="molecule type" value="Genomic_DNA"/>
</dbReference>
<dbReference type="AlphaFoldDB" id="A0A371JY67"/>
<dbReference type="OrthoDB" id="6021992at2"/>
<evidence type="ECO:0000313" key="3">
    <source>
        <dbReference type="Proteomes" id="UP000264492"/>
    </source>
</evidence>
<feature type="signal peptide" evidence="1">
    <location>
        <begin position="1"/>
        <end position="22"/>
    </location>
</feature>
<name>A0A371JY67_9GAMM</name>
<evidence type="ECO:0000313" key="2">
    <source>
        <dbReference type="EMBL" id="RDZ26584.1"/>
    </source>
</evidence>